<name>A0A931CM01_9MICC</name>
<evidence type="ECO:0000313" key="2">
    <source>
        <dbReference type="Proteomes" id="UP000655366"/>
    </source>
</evidence>
<dbReference type="RefSeq" id="WP_196394861.1">
    <property type="nucleotide sequence ID" value="NZ_JADNYM010000001.1"/>
</dbReference>
<dbReference type="EMBL" id="JADNYM010000001">
    <property type="protein sequence ID" value="MBG0737914.1"/>
    <property type="molecule type" value="Genomic_DNA"/>
</dbReference>
<organism evidence="1 2">
    <name type="scientific">Arthrobacter terrae</name>
    <dbReference type="NCBI Taxonomy" id="2935737"/>
    <lineage>
        <taxon>Bacteria</taxon>
        <taxon>Bacillati</taxon>
        <taxon>Actinomycetota</taxon>
        <taxon>Actinomycetes</taxon>
        <taxon>Micrococcales</taxon>
        <taxon>Micrococcaceae</taxon>
        <taxon>Arthrobacter</taxon>
    </lineage>
</organism>
<proteinExistence type="predicted"/>
<evidence type="ECO:0000313" key="1">
    <source>
        <dbReference type="EMBL" id="MBG0737914.1"/>
    </source>
</evidence>
<keyword evidence="2" id="KW-1185">Reference proteome</keyword>
<protein>
    <submittedName>
        <fullName evidence="1">Uncharacterized protein</fullName>
    </submittedName>
</protein>
<dbReference type="AlphaFoldDB" id="A0A931CM01"/>
<dbReference type="Proteomes" id="UP000655366">
    <property type="component" value="Unassembled WGS sequence"/>
</dbReference>
<accession>A0A931CM01</accession>
<reference evidence="1 2" key="1">
    <citation type="submission" date="2020-11" db="EMBL/GenBank/DDBJ databases">
        <title>Arthrobacter antarcticus sp. nov., isolated from Antarctic Soil.</title>
        <authorList>
            <person name="Li J."/>
        </authorList>
    </citation>
    <scope>NUCLEOTIDE SEQUENCE [LARGE SCALE GENOMIC DNA]</scope>
    <source>
        <strain evidence="1 2">Z1-20</strain>
    </source>
</reference>
<gene>
    <name evidence="1" type="ORF">IV500_00470</name>
</gene>
<sequence length="252" mass="27455">MITQQPQTYAEATQPLAELPADTAERFAGYAVLGLPFSSGYYLAFRDFPASSIGPGYRAVWLRRPDQQWTVYADAPPHQSCARYFGSALSAAITAEITVRWNSPSSATIRIPGVLDWRIELASSRTSSAVSALALRMPAQLWRDERMLRTMGIMVGPLLHAGRMRFSGVVPNGQSFQARPLRVWMVRSASASIDGTDAGRPGPLAQQEHLGDFWLPQRGLFVADLGVTFPSTATDGTVAVQAPEDISEKRAS</sequence>
<comment type="caution">
    <text evidence="1">The sequence shown here is derived from an EMBL/GenBank/DDBJ whole genome shotgun (WGS) entry which is preliminary data.</text>
</comment>